<comment type="catalytic activity">
    <reaction evidence="1">
        <text>Hydrolyzes the link between N-acetylmuramoyl residues and L-amino acid residues in certain cell-wall glycopeptides.</text>
        <dbReference type="EC" id="3.5.1.28"/>
    </reaction>
</comment>
<dbReference type="GO" id="GO:0008745">
    <property type="term" value="F:N-acetylmuramoyl-L-alanine amidase activity"/>
    <property type="evidence" value="ECO:0007669"/>
    <property type="project" value="UniProtKB-EC"/>
</dbReference>
<dbReference type="Proteomes" id="UP000246145">
    <property type="component" value="Unassembled WGS sequence"/>
</dbReference>
<dbReference type="PANTHER" id="PTHR30404">
    <property type="entry name" value="N-ACETYLMURAMOYL-L-ALANINE AMIDASE"/>
    <property type="match status" value="1"/>
</dbReference>
<evidence type="ECO:0000259" key="4">
    <source>
        <dbReference type="SMART" id="SM00646"/>
    </source>
</evidence>
<keyword evidence="3" id="KW-0378">Hydrolase</keyword>
<dbReference type="Gene3D" id="3.40.630.40">
    <property type="entry name" value="Zn-dependent exopeptidases"/>
    <property type="match status" value="1"/>
</dbReference>
<evidence type="ECO:0000256" key="3">
    <source>
        <dbReference type="ARBA" id="ARBA00022801"/>
    </source>
</evidence>
<dbReference type="EMBL" id="QEKO01000002">
    <property type="protein sequence ID" value="PVY62151.1"/>
    <property type="molecule type" value="Genomic_DNA"/>
</dbReference>
<dbReference type="SMART" id="SM00646">
    <property type="entry name" value="Ami_3"/>
    <property type="match status" value="1"/>
</dbReference>
<dbReference type="GO" id="GO:0030288">
    <property type="term" value="C:outer membrane-bounded periplasmic space"/>
    <property type="evidence" value="ECO:0007669"/>
    <property type="project" value="TreeGrafter"/>
</dbReference>
<sequence length="173" mass="18520">MSTIVITAGHSNVDPGATNGVVTEAHIVTDFRNMVAHYLRQAAADIRTDGEGNENLSLNAAIKLIKPRHIAVEFHCNAFTNPSATGVETLSQDKDKALGAKLCEAVANVLGIVNRGAKGEGSGQHSRLGYVRAGGIILELFFISNPDDLRRYLDKKWLVAREVANVLMVAADA</sequence>
<dbReference type="CDD" id="cd02696">
    <property type="entry name" value="MurNAc-LAA"/>
    <property type="match status" value="1"/>
</dbReference>
<proteinExistence type="predicted"/>
<evidence type="ECO:0000313" key="6">
    <source>
        <dbReference type="Proteomes" id="UP000246145"/>
    </source>
</evidence>
<dbReference type="InterPro" id="IPR050695">
    <property type="entry name" value="N-acetylmuramoyl_amidase_3"/>
</dbReference>
<dbReference type="GO" id="GO:0009253">
    <property type="term" value="P:peptidoglycan catabolic process"/>
    <property type="evidence" value="ECO:0007669"/>
    <property type="project" value="InterPro"/>
</dbReference>
<evidence type="ECO:0000313" key="5">
    <source>
        <dbReference type="EMBL" id="PVY62151.1"/>
    </source>
</evidence>
<organism evidence="5 6">
    <name type="scientific">Pusillimonas noertemannii</name>
    <dbReference type="NCBI Taxonomy" id="305977"/>
    <lineage>
        <taxon>Bacteria</taxon>
        <taxon>Pseudomonadati</taxon>
        <taxon>Pseudomonadota</taxon>
        <taxon>Betaproteobacteria</taxon>
        <taxon>Burkholderiales</taxon>
        <taxon>Alcaligenaceae</taxon>
        <taxon>Pusillimonas</taxon>
    </lineage>
</organism>
<evidence type="ECO:0000256" key="2">
    <source>
        <dbReference type="ARBA" id="ARBA00011901"/>
    </source>
</evidence>
<protein>
    <recommendedName>
        <fullName evidence="2">N-acetylmuramoyl-L-alanine amidase</fullName>
        <ecNumber evidence="2">3.5.1.28</ecNumber>
    </recommendedName>
</protein>
<dbReference type="RefSeq" id="WP_116518143.1">
    <property type="nucleotide sequence ID" value="NZ_JACCEX010000002.1"/>
</dbReference>
<dbReference type="Pfam" id="PF01520">
    <property type="entry name" value="Amidase_3"/>
    <property type="match status" value="1"/>
</dbReference>
<dbReference type="OrthoDB" id="957753at2"/>
<gene>
    <name evidence="5" type="ORF">C7440_1643</name>
</gene>
<dbReference type="AlphaFoldDB" id="A0A2U1CMD7"/>
<keyword evidence="6" id="KW-1185">Reference proteome</keyword>
<name>A0A2U1CMD7_9BURK</name>
<evidence type="ECO:0000256" key="1">
    <source>
        <dbReference type="ARBA" id="ARBA00001561"/>
    </source>
</evidence>
<feature type="domain" description="MurNAc-LAA" evidence="4">
    <location>
        <begin position="59"/>
        <end position="168"/>
    </location>
</feature>
<dbReference type="InterPro" id="IPR002508">
    <property type="entry name" value="MurNAc-LAA_cat"/>
</dbReference>
<accession>A0A2U1CMD7</accession>
<comment type="caution">
    <text evidence="5">The sequence shown here is derived from an EMBL/GenBank/DDBJ whole genome shotgun (WGS) entry which is preliminary data.</text>
</comment>
<reference evidence="5 6" key="1">
    <citation type="submission" date="2018-04" db="EMBL/GenBank/DDBJ databases">
        <title>Genomic Encyclopedia of Type Strains, Phase IV (KMG-IV): sequencing the most valuable type-strain genomes for metagenomic binning, comparative biology and taxonomic classification.</title>
        <authorList>
            <person name="Goeker M."/>
        </authorList>
    </citation>
    <scope>NUCLEOTIDE SEQUENCE [LARGE SCALE GENOMIC DNA]</scope>
    <source>
        <strain evidence="5 6">DSM 10065</strain>
    </source>
</reference>
<dbReference type="SUPFAM" id="SSF53187">
    <property type="entry name" value="Zn-dependent exopeptidases"/>
    <property type="match status" value="1"/>
</dbReference>
<dbReference type="EC" id="3.5.1.28" evidence="2"/>
<dbReference type="PANTHER" id="PTHR30404:SF0">
    <property type="entry name" value="N-ACETYLMURAMOYL-L-ALANINE AMIDASE AMIC"/>
    <property type="match status" value="1"/>
</dbReference>